<dbReference type="Pfam" id="PF06412">
    <property type="entry name" value="TraD"/>
    <property type="match status" value="1"/>
</dbReference>
<proteinExistence type="predicted"/>
<feature type="coiled-coil region" evidence="1">
    <location>
        <begin position="47"/>
        <end position="77"/>
    </location>
</feature>
<comment type="caution">
    <text evidence="2">The sequence shown here is derived from an EMBL/GenBank/DDBJ whole genome shotgun (WGS) entry which is preliminary data.</text>
</comment>
<accession>A0AAP2MRF8</accession>
<sequence length="144" mass="15995">MTRPEWLAVRLQYIKGLAAPTEAQRLLVELAERSGLDRSEARVLDQLMRTERINMRAEEAKAETERLLRARRIEQEKARAKALAELGGIVDAVGFPLDADMLAGVLLDALERLAVDSDLSERWRVRGAARSASSNEDAKKAEAA</sequence>
<organism evidence="2 3">
    <name type="scientific">Burkholderia multivorans</name>
    <dbReference type="NCBI Taxonomy" id="87883"/>
    <lineage>
        <taxon>Bacteria</taxon>
        <taxon>Pseudomonadati</taxon>
        <taxon>Pseudomonadota</taxon>
        <taxon>Betaproteobacteria</taxon>
        <taxon>Burkholderiales</taxon>
        <taxon>Burkholderiaceae</taxon>
        <taxon>Burkholderia</taxon>
        <taxon>Burkholderia cepacia complex</taxon>
    </lineage>
</organism>
<name>A0AAP2MRF8_9BURK</name>
<dbReference type="RefSeq" id="WP_217085040.1">
    <property type="nucleotide sequence ID" value="NZ_CP090751.1"/>
</dbReference>
<evidence type="ECO:0000313" key="3">
    <source>
        <dbReference type="Proteomes" id="UP001196915"/>
    </source>
</evidence>
<evidence type="ECO:0000256" key="1">
    <source>
        <dbReference type="SAM" id="Coils"/>
    </source>
</evidence>
<gene>
    <name evidence="2" type="primary">traD</name>
    <name evidence="2" type="ORF">KTE52_29890</name>
</gene>
<dbReference type="Proteomes" id="UP001196915">
    <property type="component" value="Unassembled WGS sequence"/>
</dbReference>
<evidence type="ECO:0000313" key="2">
    <source>
        <dbReference type="EMBL" id="MBU9360540.1"/>
    </source>
</evidence>
<reference evidence="2" key="1">
    <citation type="submission" date="2021-06" db="EMBL/GenBank/DDBJ databases">
        <title>A collection of bacterial strains from the Burkholderia cepacia Research Laboratory and Repository.</title>
        <authorList>
            <person name="Lipuma J."/>
            <person name="Spilker T."/>
        </authorList>
    </citation>
    <scope>NUCLEOTIDE SEQUENCE</scope>
    <source>
        <strain evidence="2">AU37435</strain>
    </source>
</reference>
<keyword evidence="1" id="KW-0175">Coiled coil</keyword>
<dbReference type="AlphaFoldDB" id="A0AAP2MRF8"/>
<dbReference type="InterPro" id="IPR009444">
    <property type="entry name" value="Conjugal_tfr_TraD_a-type"/>
</dbReference>
<protein>
    <submittedName>
        <fullName evidence="2">Conjugal transfer protein TraD</fullName>
    </submittedName>
</protein>
<dbReference type="EMBL" id="JAHPMX010000030">
    <property type="protein sequence ID" value="MBU9360540.1"/>
    <property type="molecule type" value="Genomic_DNA"/>
</dbReference>